<dbReference type="Proteomes" id="UP000539953">
    <property type="component" value="Unassembled WGS sequence"/>
</dbReference>
<dbReference type="InterPro" id="IPR004843">
    <property type="entry name" value="Calcineurin-like_PHP"/>
</dbReference>
<dbReference type="InterPro" id="IPR050126">
    <property type="entry name" value="Ap4A_hydrolase"/>
</dbReference>
<dbReference type="GO" id="GO:0005737">
    <property type="term" value="C:cytoplasm"/>
    <property type="evidence" value="ECO:0007669"/>
    <property type="project" value="TreeGrafter"/>
</dbReference>
<dbReference type="GO" id="GO:0016791">
    <property type="term" value="F:phosphatase activity"/>
    <property type="evidence" value="ECO:0007669"/>
    <property type="project" value="TreeGrafter"/>
</dbReference>
<dbReference type="PANTHER" id="PTHR42850:SF4">
    <property type="entry name" value="ZINC-DEPENDENT ENDOPOLYPHOSPHATASE"/>
    <property type="match status" value="1"/>
</dbReference>
<evidence type="ECO:0000313" key="2">
    <source>
        <dbReference type="EMBL" id="MBB5183278.1"/>
    </source>
</evidence>
<dbReference type="GO" id="GO:0008803">
    <property type="term" value="F:bis(5'-nucleosyl)-tetraphosphatase (symmetrical) activity"/>
    <property type="evidence" value="ECO:0007669"/>
    <property type="project" value="TreeGrafter"/>
</dbReference>
<comment type="caution">
    <text evidence="2">The sequence shown here is derived from an EMBL/GenBank/DDBJ whole genome shotgun (WGS) entry which is preliminary data.</text>
</comment>
<dbReference type="RefSeq" id="WP_183328574.1">
    <property type="nucleotide sequence ID" value="NZ_JACHHK010000004.1"/>
</dbReference>
<dbReference type="PANTHER" id="PTHR42850">
    <property type="entry name" value="METALLOPHOSPHOESTERASE"/>
    <property type="match status" value="1"/>
</dbReference>
<organism evidence="2 3">
    <name type="scientific">Catenisphaera adipataccumulans</name>
    <dbReference type="NCBI Taxonomy" id="700500"/>
    <lineage>
        <taxon>Bacteria</taxon>
        <taxon>Bacillati</taxon>
        <taxon>Bacillota</taxon>
        <taxon>Erysipelotrichia</taxon>
        <taxon>Erysipelotrichales</taxon>
        <taxon>Erysipelotrichaceae</taxon>
        <taxon>Catenisphaera</taxon>
    </lineage>
</organism>
<protein>
    <recommendedName>
        <fullName evidence="1">Calcineurin-like phosphoesterase domain-containing protein</fullName>
    </recommendedName>
</protein>
<dbReference type="InterPro" id="IPR029052">
    <property type="entry name" value="Metallo-depent_PP-like"/>
</dbReference>
<feature type="domain" description="Calcineurin-like phosphoesterase" evidence="1">
    <location>
        <begin position="16"/>
        <end position="206"/>
    </location>
</feature>
<keyword evidence="3" id="KW-1185">Reference proteome</keyword>
<evidence type="ECO:0000313" key="3">
    <source>
        <dbReference type="Proteomes" id="UP000539953"/>
    </source>
</evidence>
<dbReference type="SUPFAM" id="SSF56300">
    <property type="entry name" value="Metallo-dependent phosphatases"/>
    <property type="match status" value="1"/>
</dbReference>
<sequence length="360" mass="41495">MNRNVVIRSLDAHAGRTIIISDIHANLKAYHALLKKVGYRPQIDRLIIDGDFLEKGHDNLAILHELMRQSQTEDVHCIMGNCDFVCKNALYSYRLTFLRKILLMRPGSVLNEMGAELGLKIKPDTDMAVFCQTIRRHFLAELAFVNDLPHVIETPDTIIAHSAIQSPDHYGDDFREVINHSFYLREDLPRFEKRVVVGHMPVTEYCRRIASFNPIYDASRNIYSIDGGNVVKSSGQLNALILEGNRVSYASWDDLPETTVLEDVPAQTVLPFFVNWNEGHVTIRKCEGRQLYVYNEHLNRSFWVDEAFYRDHKVSEYTNYQMPLKKGEHVKIVFPYGDQVQIKKNGILGWTYTSSLAFFK</sequence>
<gene>
    <name evidence="2" type="ORF">HNQ47_001299</name>
</gene>
<evidence type="ECO:0000259" key="1">
    <source>
        <dbReference type="Pfam" id="PF00149"/>
    </source>
</evidence>
<name>A0A7W8FVL8_9FIRM</name>
<dbReference type="EMBL" id="JACHHK010000004">
    <property type="protein sequence ID" value="MBB5183278.1"/>
    <property type="molecule type" value="Genomic_DNA"/>
</dbReference>
<dbReference type="AlphaFoldDB" id="A0A7W8FVL8"/>
<reference evidence="2 3" key="1">
    <citation type="submission" date="2020-08" db="EMBL/GenBank/DDBJ databases">
        <title>Genomic Encyclopedia of Type Strains, Phase IV (KMG-IV): sequencing the most valuable type-strain genomes for metagenomic binning, comparative biology and taxonomic classification.</title>
        <authorList>
            <person name="Goeker M."/>
        </authorList>
    </citation>
    <scope>NUCLEOTIDE SEQUENCE [LARGE SCALE GENOMIC DNA]</scope>
    <source>
        <strain evidence="2 3">DSM 25799</strain>
    </source>
</reference>
<dbReference type="Pfam" id="PF00149">
    <property type="entry name" value="Metallophos"/>
    <property type="match status" value="1"/>
</dbReference>
<accession>A0A7W8FVL8</accession>
<proteinExistence type="predicted"/>
<dbReference type="GO" id="GO:0110154">
    <property type="term" value="P:RNA decapping"/>
    <property type="evidence" value="ECO:0007669"/>
    <property type="project" value="TreeGrafter"/>
</dbReference>
<dbReference type="Gene3D" id="3.60.21.10">
    <property type="match status" value="1"/>
</dbReference>